<keyword evidence="6" id="KW-0564">Palmitate</keyword>
<evidence type="ECO:0000256" key="1">
    <source>
        <dbReference type="ARBA" id="ARBA00008520"/>
    </source>
</evidence>
<protein>
    <recommendedName>
        <fullName evidence="12">Extracellular solute-binding protein</fullName>
    </recommendedName>
</protein>
<dbReference type="InterPro" id="IPR050490">
    <property type="entry name" value="Bact_solute-bd_prot1"/>
</dbReference>
<evidence type="ECO:0000256" key="7">
    <source>
        <dbReference type="ARBA" id="ARBA00023288"/>
    </source>
</evidence>
<dbReference type="Gene3D" id="3.40.190.10">
    <property type="entry name" value="Periplasmic binding protein-like II"/>
    <property type="match status" value="1"/>
</dbReference>
<dbReference type="PANTHER" id="PTHR43649:SF33">
    <property type="entry name" value="POLYGALACTURONAN_RHAMNOGALACTURONAN-BINDING PROTEIN YTCQ"/>
    <property type="match status" value="1"/>
</dbReference>
<evidence type="ECO:0000256" key="3">
    <source>
        <dbReference type="ARBA" id="ARBA00022475"/>
    </source>
</evidence>
<feature type="region of interest" description="Disordered" evidence="8">
    <location>
        <begin position="25"/>
        <end position="51"/>
    </location>
</feature>
<proteinExistence type="inferred from homology"/>
<evidence type="ECO:0000313" key="10">
    <source>
        <dbReference type="EMBL" id="CAH1209384.1"/>
    </source>
</evidence>
<evidence type="ECO:0000256" key="5">
    <source>
        <dbReference type="ARBA" id="ARBA00023136"/>
    </source>
</evidence>
<keyword evidence="11" id="KW-1185">Reference proteome</keyword>
<comment type="caution">
    <text evidence="10">The sequence shown here is derived from an EMBL/GenBank/DDBJ whole genome shotgun (WGS) entry which is preliminary data.</text>
</comment>
<feature type="compositionally biased region" description="Low complexity" evidence="8">
    <location>
        <begin position="34"/>
        <end position="49"/>
    </location>
</feature>
<evidence type="ECO:0008006" key="12">
    <source>
        <dbReference type="Google" id="ProtNLM"/>
    </source>
</evidence>
<dbReference type="PROSITE" id="PS01037">
    <property type="entry name" value="SBP_BACTERIAL_1"/>
    <property type="match status" value="1"/>
</dbReference>
<evidence type="ECO:0000256" key="8">
    <source>
        <dbReference type="SAM" id="MobiDB-lite"/>
    </source>
</evidence>
<keyword evidence="4 9" id="KW-0732">Signal</keyword>
<sequence length="459" mass="50860">MRKLTIVAIAMMMIVLTACSEGNKNGQGAANDNGKAAAQGQDAKAGEAGSDAKQEPVTLKVLRAGITVTETEFNAYLADAIKEKYPHITLEWVEAPEDVEIEPLITQGTVPDIIIASTTAATSDYERLDLVEDLTPYIEKYGVDLNRLKPVVLDTIKTYSPEGKLSVLPLSLNLPVLFYNKEIFDKFGVSYPKDDQSTWDEVIELGKQVTKQDGGVDFIGFDVNGPRNISTGLDLNILDPATGKSTLTSNPGWLKVFNVLKKSYEVPNYIGADGRYQYANDDDIFFNEQNLGMLAFNLAHLIGPLEELRQQGIELDWDFAPFPNFTENLGTNRSANVHALLVTKTSKHKDEAFQVIANVLSDEVQEKLARTGRIPTIQNEELEKLYGADIPVLQGKKIENIFKTEPRKVIKPHEFESDVRKFVDGAAKRIALEGIDVNTAIREAEDNVNKELQTLQTTR</sequence>
<feature type="chain" id="PRO_5047005845" description="Extracellular solute-binding protein" evidence="9">
    <location>
        <begin position="21"/>
        <end position="459"/>
    </location>
</feature>
<dbReference type="SUPFAM" id="SSF53850">
    <property type="entry name" value="Periplasmic binding protein-like II"/>
    <property type="match status" value="1"/>
</dbReference>
<gene>
    <name evidence="10" type="ORF">PAECIP111893_03011</name>
</gene>
<feature type="signal peptide" evidence="9">
    <location>
        <begin position="1"/>
        <end position="20"/>
    </location>
</feature>
<dbReference type="InterPro" id="IPR006059">
    <property type="entry name" value="SBP"/>
</dbReference>
<accession>A0ABN8GQF6</accession>
<keyword evidence="7" id="KW-0449">Lipoprotein</keyword>
<organism evidence="10 11">
    <name type="scientific">Paenibacillus plantiphilus</name>
    <dbReference type="NCBI Taxonomy" id="2905650"/>
    <lineage>
        <taxon>Bacteria</taxon>
        <taxon>Bacillati</taxon>
        <taxon>Bacillota</taxon>
        <taxon>Bacilli</taxon>
        <taxon>Bacillales</taxon>
        <taxon>Paenibacillaceae</taxon>
        <taxon>Paenibacillus</taxon>
    </lineage>
</organism>
<dbReference type="PROSITE" id="PS51257">
    <property type="entry name" value="PROKAR_LIPOPROTEIN"/>
    <property type="match status" value="1"/>
</dbReference>
<evidence type="ECO:0000313" key="11">
    <source>
        <dbReference type="Proteomes" id="UP000838686"/>
    </source>
</evidence>
<keyword evidence="3" id="KW-1003">Cell membrane</keyword>
<dbReference type="EMBL" id="CAKMMF010000016">
    <property type="protein sequence ID" value="CAH1209384.1"/>
    <property type="molecule type" value="Genomic_DNA"/>
</dbReference>
<dbReference type="InterPro" id="IPR006061">
    <property type="entry name" value="SBP_1_CS"/>
</dbReference>
<evidence type="ECO:0000256" key="6">
    <source>
        <dbReference type="ARBA" id="ARBA00023139"/>
    </source>
</evidence>
<dbReference type="PANTHER" id="PTHR43649">
    <property type="entry name" value="ARABINOSE-BINDING PROTEIN-RELATED"/>
    <property type="match status" value="1"/>
</dbReference>
<keyword evidence="5" id="KW-0472">Membrane</keyword>
<name>A0ABN8GQF6_9BACL</name>
<evidence type="ECO:0000256" key="9">
    <source>
        <dbReference type="SAM" id="SignalP"/>
    </source>
</evidence>
<evidence type="ECO:0000256" key="2">
    <source>
        <dbReference type="ARBA" id="ARBA00022448"/>
    </source>
</evidence>
<dbReference type="Pfam" id="PF01547">
    <property type="entry name" value="SBP_bac_1"/>
    <property type="match status" value="1"/>
</dbReference>
<dbReference type="Proteomes" id="UP000838686">
    <property type="component" value="Unassembled WGS sequence"/>
</dbReference>
<dbReference type="RefSeq" id="WP_236343376.1">
    <property type="nucleotide sequence ID" value="NZ_CAKMMF010000016.1"/>
</dbReference>
<keyword evidence="2" id="KW-0813">Transport</keyword>
<reference evidence="10" key="1">
    <citation type="submission" date="2022-01" db="EMBL/GenBank/DDBJ databases">
        <authorList>
            <person name="Criscuolo A."/>
        </authorList>
    </citation>
    <scope>NUCLEOTIDE SEQUENCE</scope>
    <source>
        <strain evidence="10">CIP111893</strain>
    </source>
</reference>
<comment type="similarity">
    <text evidence="1">Belongs to the bacterial solute-binding protein 1 family.</text>
</comment>
<evidence type="ECO:0000256" key="4">
    <source>
        <dbReference type="ARBA" id="ARBA00022729"/>
    </source>
</evidence>